<dbReference type="EMBL" id="CM015720">
    <property type="protein sequence ID" value="KAF3693657.1"/>
    <property type="molecule type" value="Genomic_DNA"/>
</dbReference>
<gene>
    <name evidence="14" type="ORF">EXN66_Car009333</name>
</gene>
<evidence type="ECO:0000256" key="5">
    <source>
        <dbReference type="ARBA" id="ARBA00022741"/>
    </source>
</evidence>
<dbReference type="EC" id="2.7.11.1" evidence="2"/>
<feature type="compositionally biased region" description="Polar residues" evidence="12">
    <location>
        <begin position="17"/>
        <end position="29"/>
    </location>
</feature>
<protein>
    <recommendedName>
        <fullName evidence="2">non-specific serine/threonine protein kinase</fullName>
        <ecNumber evidence="2">2.7.11.1</ecNumber>
    </recommendedName>
</protein>
<dbReference type="GO" id="GO:0005737">
    <property type="term" value="C:cytoplasm"/>
    <property type="evidence" value="ECO:0007669"/>
    <property type="project" value="TreeGrafter"/>
</dbReference>
<reference evidence="14 15" key="1">
    <citation type="submission" date="2019-02" db="EMBL/GenBank/DDBJ databases">
        <title>Opniocepnalus argus genome.</title>
        <authorList>
            <person name="Zhou C."/>
            <person name="Xiao S."/>
        </authorList>
    </citation>
    <scope>NUCLEOTIDE SEQUENCE [LARGE SCALE GENOMIC DNA]</scope>
    <source>
        <strain evidence="14">OARG1902GOOAL</strain>
        <tissue evidence="14">Muscle</tissue>
    </source>
</reference>
<comment type="catalytic activity">
    <reaction evidence="9">
        <text>L-seryl-[protein] + ATP = O-phospho-L-seryl-[protein] + ADP + H(+)</text>
        <dbReference type="Rhea" id="RHEA:17989"/>
        <dbReference type="Rhea" id="RHEA-COMP:9863"/>
        <dbReference type="Rhea" id="RHEA-COMP:11604"/>
        <dbReference type="ChEBI" id="CHEBI:15378"/>
        <dbReference type="ChEBI" id="CHEBI:29999"/>
        <dbReference type="ChEBI" id="CHEBI:30616"/>
        <dbReference type="ChEBI" id="CHEBI:83421"/>
        <dbReference type="ChEBI" id="CHEBI:456216"/>
        <dbReference type="EC" id="2.7.11.1"/>
    </reaction>
</comment>
<dbReference type="InterPro" id="IPR011009">
    <property type="entry name" value="Kinase-like_dom_sf"/>
</dbReference>
<accession>A0A6G1PTU4</accession>
<evidence type="ECO:0000256" key="4">
    <source>
        <dbReference type="ARBA" id="ARBA00022679"/>
    </source>
</evidence>
<feature type="binding site" evidence="10">
    <location>
        <position position="177"/>
    </location>
    <ligand>
        <name>ATP</name>
        <dbReference type="ChEBI" id="CHEBI:30616"/>
    </ligand>
</feature>
<dbReference type="GO" id="GO:0005524">
    <property type="term" value="F:ATP binding"/>
    <property type="evidence" value="ECO:0007669"/>
    <property type="project" value="UniProtKB-UniRule"/>
</dbReference>
<evidence type="ECO:0000256" key="11">
    <source>
        <dbReference type="RuleBase" id="RU000304"/>
    </source>
</evidence>
<keyword evidence="3 11" id="KW-0723">Serine/threonine-protein kinase</keyword>
<dbReference type="Gene3D" id="1.10.510.10">
    <property type="entry name" value="Transferase(Phosphotransferase) domain 1"/>
    <property type="match status" value="1"/>
</dbReference>
<evidence type="ECO:0000313" key="14">
    <source>
        <dbReference type="EMBL" id="KAF3693657.1"/>
    </source>
</evidence>
<evidence type="ECO:0000256" key="6">
    <source>
        <dbReference type="ARBA" id="ARBA00022777"/>
    </source>
</evidence>
<evidence type="ECO:0000256" key="1">
    <source>
        <dbReference type="ARBA" id="ARBA00005505"/>
    </source>
</evidence>
<dbReference type="InterPro" id="IPR008271">
    <property type="entry name" value="Ser/Thr_kinase_AS"/>
</dbReference>
<dbReference type="Gene3D" id="3.30.200.20">
    <property type="entry name" value="Phosphorylase Kinase, domain 1"/>
    <property type="match status" value="1"/>
</dbReference>
<name>A0A6G1PTU4_CHAAH</name>
<dbReference type="InterPro" id="IPR051138">
    <property type="entry name" value="PIM_Ser/Thr_kinase"/>
</dbReference>
<dbReference type="SUPFAM" id="SSF56112">
    <property type="entry name" value="Protein kinase-like (PK-like)"/>
    <property type="match status" value="1"/>
</dbReference>
<organism evidence="14 15">
    <name type="scientific">Channa argus</name>
    <name type="common">Northern snakehead</name>
    <name type="synonym">Ophicephalus argus</name>
    <dbReference type="NCBI Taxonomy" id="215402"/>
    <lineage>
        <taxon>Eukaryota</taxon>
        <taxon>Metazoa</taxon>
        <taxon>Chordata</taxon>
        <taxon>Craniata</taxon>
        <taxon>Vertebrata</taxon>
        <taxon>Euteleostomi</taxon>
        <taxon>Actinopterygii</taxon>
        <taxon>Neopterygii</taxon>
        <taxon>Teleostei</taxon>
        <taxon>Neoteleostei</taxon>
        <taxon>Acanthomorphata</taxon>
        <taxon>Anabantaria</taxon>
        <taxon>Anabantiformes</taxon>
        <taxon>Channoidei</taxon>
        <taxon>Channidae</taxon>
        <taxon>Channa</taxon>
    </lineage>
</organism>
<reference evidence="15" key="2">
    <citation type="submission" date="2019-02" db="EMBL/GenBank/DDBJ databases">
        <title>Opniocepnalus argus Var Kimnra genome.</title>
        <authorList>
            <person name="Zhou C."/>
            <person name="Xiao S."/>
        </authorList>
    </citation>
    <scope>NUCLEOTIDE SEQUENCE [LARGE SCALE GENOMIC DNA]</scope>
</reference>
<dbReference type="SMART" id="SM00220">
    <property type="entry name" value="S_TKc"/>
    <property type="match status" value="1"/>
</dbReference>
<comment type="catalytic activity">
    <reaction evidence="8">
        <text>L-threonyl-[protein] + ATP = O-phospho-L-threonyl-[protein] + ADP + H(+)</text>
        <dbReference type="Rhea" id="RHEA:46608"/>
        <dbReference type="Rhea" id="RHEA-COMP:11060"/>
        <dbReference type="Rhea" id="RHEA-COMP:11605"/>
        <dbReference type="ChEBI" id="CHEBI:15378"/>
        <dbReference type="ChEBI" id="CHEBI:30013"/>
        <dbReference type="ChEBI" id="CHEBI:30616"/>
        <dbReference type="ChEBI" id="CHEBI:61977"/>
        <dbReference type="ChEBI" id="CHEBI:456216"/>
        <dbReference type="EC" id="2.7.11.1"/>
    </reaction>
</comment>
<dbReference type="PROSITE" id="PS00107">
    <property type="entry name" value="PROTEIN_KINASE_ATP"/>
    <property type="match status" value="1"/>
</dbReference>
<dbReference type="AlphaFoldDB" id="A0A6G1PTU4"/>
<dbReference type="InterPro" id="IPR017441">
    <property type="entry name" value="Protein_kinase_ATP_BS"/>
</dbReference>
<dbReference type="PROSITE" id="PS00108">
    <property type="entry name" value="PROTEIN_KINASE_ST"/>
    <property type="match status" value="1"/>
</dbReference>
<comment type="similarity">
    <text evidence="1">Belongs to the protein kinase superfamily. CAMK Ser/Thr protein kinase family. PIM subfamily.</text>
</comment>
<proteinExistence type="inferred from homology"/>
<keyword evidence="5 10" id="KW-0547">Nucleotide-binding</keyword>
<sequence>MRRRKASDDGQMHSKRVNSSSFINPSEHSVVSLRDITIKGRKTKPKSDPDRAMRRSIINSDEPLTSLEKVSVQVKKREASDDGALPEKNTRSNSSISNIKSGTAASKSSKEKYKDEDLIFNNVSPEEEKIYQLSSLGNRSRADFEKKYLRLMPIGKGGFSSVYNGYRKDDLLQVAIKYIDGESVTLERVVCNGNAYVIILEVALMLKAAGLAGSVGQSTAVSLLDWFILDYELILVMEKPVLSVDLSRYLQAHGGYLEEHEAKIILKQLVDAAVDMHSKGVFHRDIKPENVLIQLESGEPRVRIIDFGCGNFSKQKPFSSFCGTLAYFPPEWFDYETYWACPTTVWQLGVLFYSLLEGHGRFTTTGFINGQVQISPALSTDCRLLLNWCLSRDPALRATLEKLQLCPFLRETSPPPVQGRVDSFHRQQLSP</sequence>
<dbReference type="GO" id="GO:0004674">
    <property type="term" value="F:protein serine/threonine kinase activity"/>
    <property type="evidence" value="ECO:0007669"/>
    <property type="project" value="UniProtKB-KW"/>
</dbReference>
<evidence type="ECO:0000256" key="10">
    <source>
        <dbReference type="PROSITE-ProRule" id="PRU10141"/>
    </source>
</evidence>
<dbReference type="PROSITE" id="PS50011">
    <property type="entry name" value="PROTEIN_KINASE_DOM"/>
    <property type="match status" value="1"/>
</dbReference>
<dbReference type="PANTHER" id="PTHR22984">
    <property type="entry name" value="SERINE/THREONINE-PROTEIN KINASE PIM"/>
    <property type="match status" value="1"/>
</dbReference>
<evidence type="ECO:0000256" key="3">
    <source>
        <dbReference type="ARBA" id="ARBA00022527"/>
    </source>
</evidence>
<evidence type="ECO:0000313" key="15">
    <source>
        <dbReference type="Proteomes" id="UP000503349"/>
    </source>
</evidence>
<keyword evidence="4" id="KW-0808">Transferase</keyword>
<dbReference type="GO" id="GO:0043066">
    <property type="term" value="P:negative regulation of apoptotic process"/>
    <property type="evidence" value="ECO:0007669"/>
    <property type="project" value="TreeGrafter"/>
</dbReference>
<feature type="domain" description="Protein kinase" evidence="13">
    <location>
        <begin position="148"/>
        <end position="409"/>
    </location>
</feature>
<evidence type="ECO:0000256" key="9">
    <source>
        <dbReference type="ARBA" id="ARBA00048679"/>
    </source>
</evidence>
<dbReference type="Pfam" id="PF00069">
    <property type="entry name" value="Pkinase"/>
    <property type="match status" value="1"/>
</dbReference>
<dbReference type="GO" id="GO:0007346">
    <property type="term" value="P:regulation of mitotic cell cycle"/>
    <property type="evidence" value="ECO:0007669"/>
    <property type="project" value="TreeGrafter"/>
</dbReference>
<evidence type="ECO:0000256" key="12">
    <source>
        <dbReference type="SAM" id="MobiDB-lite"/>
    </source>
</evidence>
<evidence type="ECO:0000259" key="13">
    <source>
        <dbReference type="PROSITE" id="PS50011"/>
    </source>
</evidence>
<feature type="region of interest" description="Disordered" evidence="12">
    <location>
        <begin position="1"/>
        <end position="108"/>
    </location>
</feature>
<evidence type="ECO:0000256" key="8">
    <source>
        <dbReference type="ARBA" id="ARBA00047899"/>
    </source>
</evidence>
<keyword evidence="6 14" id="KW-0418">Kinase</keyword>
<dbReference type="Proteomes" id="UP000503349">
    <property type="component" value="Chromosome 9"/>
</dbReference>
<keyword evidence="15" id="KW-1185">Reference proteome</keyword>
<dbReference type="PANTHER" id="PTHR22984:SF11">
    <property type="entry name" value="AURORA KINASE-RELATED"/>
    <property type="match status" value="1"/>
</dbReference>
<evidence type="ECO:0000256" key="2">
    <source>
        <dbReference type="ARBA" id="ARBA00012513"/>
    </source>
</evidence>
<keyword evidence="7 10" id="KW-0067">ATP-binding</keyword>
<feature type="compositionally biased region" description="Basic and acidic residues" evidence="12">
    <location>
        <begin position="1"/>
        <end position="12"/>
    </location>
</feature>
<dbReference type="InterPro" id="IPR000719">
    <property type="entry name" value="Prot_kinase_dom"/>
</dbReference>
<evidence type="ECO:0000256" key="7">
    <source>
        <dbReference type="ARBA" id="ARBA00022840"/>
    </source>
</evidence>
<feature type="compositionally biased region" description="Polar residues" evidence="12">
    <location>
        <begin position="91"/>
        <end position="105"/>
    </location>
</feature>